<evidence type="ECO:0000256" key="6">
    <source>
        <dbReference type="SAM" id="Phobius"/>
    </source>
</evidence>
<evidence type="ECO:0000256" key="5">
    <source>
        <dbReference type="ARBA" id="ARBA00023136"/>
    </source>
</evidence>
<reference evidence="9" key="1">
    <citation type="submission" date="2016-07" db="EMBL/GenBank/DDBJ databases">
        <title>Frankia sp. NRRL B-16219 Genome sequencing.</title>
        <authorList>
            <person name="Ghodhbane-Gtari F."/>
            <person name="Swanson E."/>
            <person name="Gueddou A."/>
            <person name="Louati M."/>
            <person name="Nouioui I."/>
            <person name="Hezbri K."/>
            <person name="Abebe-Akele F."/>
            <person name="Simpson S."/>
            <person name="Morris K."/>
            <person name="Thomas K."/>
            <person name="Gtari M."/>
            <person name="Tisa L.S."/>
        </authorList>
    </citation>
    <scope>NUCLEOTIDE SEQUENCE [LARGE SCALE GENOMIC DNA]</scope>
    <source>
        <strain evidence="9">NRRL B-16219</strain>
    </source>
</reference>
<evidence type="ECO:0000259" key="7">
    <source>
        <dbReference type="PROSITE" id="PS50850"/>
    </source>
</evidence>
<feature type="transmembrane region" description="Helical" evidence="6">
    <location>
        <begin position="229"/>
        <end position="246"/>
    </location>
</feature>
<dbReference type="Pfam" id="PF07690">
    <property type="entry name" value="MFS_1"/>
    <property type="match status" value="1"/>
</dbReference>
<keyword evidence="4 6" id="KW-1133">Transmembrane helix</keyword>
<name>A0A1S1Q3H2_9ACTN</name>
<evidence type="ECO:0000313" key="9">
    <source>
        <dbReference type="Proteomes" id="UP000179769"/>
    </source>
</evidence>
<keyword evidence="9" id="KW-1185">Reference proteome</keyword>
<comment type="caution">
    <text evidence="8">The sequence shown here is derived from an EMBL/GenBank/DDBJ whole genome shotgun (WGS) entry which is preliminary data.</text>
</comment>
<evidence type="ECO:0000256" key="2">
    <source>
        <dbReference type="ARBA" id="ARBA00022448"/>
    </source>
</evidence>
<dbReference type="InterPro" id="IPR020846">
    <property type="entry name" value="MFS_dom"/>
</dbReference>
<dbReference type="EMBL" id="MAXA01000212">
    <property type="protein sequence ID" value="OHV28510.1"/>
    <property type="molecule type" value="Genomic_DNA"/>
</dbReference>
<feature type="transmembrane region" description="Helical" evidence="6">
    <location>
        <begin position="336"/>
        <end position="356"/>
    </location>
</feature>
<evidence type="ECO:0000256" key="3">
    <source>
        <dbReference type="ARBA" id="ARBA00022692"/>
    </source>
</evidence>
<dbReference type="Gene3D" id="1.20.1250.20">
    <property type="entry name" value="MFS general substrate transporter like domains"/>
    <property type="match status" value="1"/>
</dbReference>
<feature type="transmembrane region" description="Helical" evidence="6">
    <location>
        <begin position="12"/>
        <end position="31"/>
    </location>
</feature>
<evidence type="ECO:0000313" key="8">
    <source>
        <dbReference type="EMBL" id="OHV28510.1"/>
    </source>
</evidence>
<dbReference type="PROSITE" id="PS50850">
    <property type="entry name" value="MFS"/>
    <property type="match status" value="1"/>
</dbReference>
<protein>
    <submittedName>
        <fullName evidence="8">MFS transporter</fullName>
    </submittedName>
</protein>
<dbReference type="InterPro" id="IPR036259">
    <property type="entry name" value="MFS_trans_sf"/>
</dbReference>
<proteinExistence type="predicted"/>
<gene>
    <name evidence="8" type="ORF">BBK14_17890</name>
</gene>
<evidence type="ECO:0000256" key="1">
    <source>
        <dbReference type="ARBA" id="ARBA00004651"/>
    </source>
</evidence>
<dbReference type="RefSeq" id="WP_071063377.1">
    <property type="nucleotide sequence ID" value="NZ_MAXA01000212.1"/>
</dbReference>
<feature type="transmembrane region" description="Helical" evidence="6">
    <location>
        <begin position="406"/>
        <end position="425"/>
    </location>
</feature>
<dbReference type="InterPro" id="IPR011701">
    <property type="entry name" value="MFS"/>
</dbReference>
<feature type="transmembrane region" description="Helical" evidence="6">
    <location>
        <begin position="51"/>
        <end position="68"/>
    </location>
</feature>
<dbReference type="GO" id="GO:0005886">
    <property type="term" value="C:plasma membrane"/>
    <property type="evidence" value="ECO:0007669"/>
    <property type="project" value="UniProtKB-SubCell"/>
</dbReference>
<comment type="subcellular location">
    <subcellularLocation>
        <location evidence="1">Cell membrane</location>
        <topology evidence="1">Multi-pass membrane protein</topology>
    </subcellularLocation>
</comment>
<dbReference type="GO" id="GO:0022857">
    <property type="term" value="F:transmembrane transporter activity"/>
    <property type="evidence" value="ECO:0007669"/>
    <property type="project" value="InterPro"/>
</dbReference>
<dbReference type="PANTHER" id="PTHR42718">
    <property type="entry name" value="MAJOR FACILITATOR SUPERFAMILY MULTIDRUG TRANSPORTER MFSC"/>
    <property type="match status" value="1"/>
</dbReference>
<feature type="transmembrane region" description="Helical" evidence="6">
    <location>
        <begin position="80"/>
        <end position="98"/>
    </location>
</feature>
<feature type="transmembrane region" description="Helical" evidence="6">
    <location>
        <begin position="164"/>
        <end position="186"/>
    </location>
</feature>
<dbReference type="SUPFAM" id="SSF103473">
    <property type="entry name" value="MFS general substrate transporter"/>
    <property type="match status" value="1"/>
</dbReference>
<feature type="transmembrane region" description="Helical" evidence="6">
    <location>
        <begin position="362"/>
        <end position="385"/>
    </location>
</feature>
<keyword evidence="2" id="KW-0813">Transport</keyword>
<evidence type="ECO:0000256" key="4">
    <source>
        <dbReference type="ARBA" id="ARBA00022989"/>
    </source>
</evidence>
<feature type="transmembrane region" description="Helical" evidence="6">
    <location>
        <begin position="198"/>
        <end position="217"/>
    </location>
</feature>
<feature type="transmembrane region" description="Helical" evidence="6">
    <location>
        <begin position="266"/>
        <end position="290"/>
    </location>
</feature>
<feature type="transmembrane region" description="Helical" evidence="6">
    <location>
        <begin position="136"/>
        <end position="158"/>
    </location>
</feature>
<feature type="transmembrane region" description="Helical" evidence="6">
    <location>
        <begin position="310"/>
        <end position="329"/>
    </location>
</feature>
<keyword evidence="3 6" id="KW-0812">Transmembrane</keyword>
<feature type="domain" description="Major facilitator superfamily (MFS) profile" evidence="7">
    <location>
        <begin position="13"/>
        <end position="460"/>
    </location>
</feature>
<dbReference type="Proteomes" id="UP000179769">
    <property type="component" value="Unassembled WGS sequence"/>
</dbReference>
<feature type="transmembrane region" description="Helical" evidence="6">
    <location>
        <begin position="104"/>
        <end position="124"/>
    </location>
</feature>
<dbReference type="Gene3D" id="1.20.1720.10">
    <property type="entry name" value="Multidrug resistance protein D"/>
    <property type="match status" value="1"/>
</dbReference>
<keyword evidence="5 6" id="KW-0472">Membrane</keyword>
<feature type="transmembrane region" description="Helical" evidence="6">
    <location>
        <begin position="437"/>
        <end position="455"/>
    </location>
</feature>
<accession>A0A1S1Q3H2</accession>
<dbReference type="CDD" id="cd17504">
    <property type="entry name" value="MFS_MMR_MDR_like"/>
    <property type="match status" value="1"/>
</dbReference>
<dbReference type="PANTHER" id="PTHR42718:SF9">
    <property type="entry name" value="MAJOR FACILITATOR SUPERFAMILY MULTIDRUG TRANSPORTER MFSC"/>
    <property type="match status" value="1"/>
</dbReference>
<dbReference type="OrthoDB" id="4484751at2"/>
<organism evidence="8 9">
    <name type="scientific">Parafrankia soli</name>
    <dbReference type="NCBI Taxonomy" id="2599596"/>
    <lineage>
        <taxon>Bacteria</taxon>
        <taxon>Bacillati</taxon>
        <taxon>Actinomycetota</taxon>
        <taxon>Actinomycetes</taxon>
        <taxon>Frankiales</taxon>
        <taxon>Frankiaceae</taxon>
        <taxon>Parafrankia</taxon>
    </lineage>
</organism>
<dbReference type="AlphaFoldDB" id="A0A1S1Q3H2"/>
<sequence>MIQPARRAHHQVTFAVLALAVATYALLQSLVTPVLPTIMESLHTNQTTVTWVLTAYLLSASIFTPIMGRIGDAVGKKKMLLVALGALAVGSALAAIATGITLMIIARVIQGVGGGILPLAFGIIRDEFPLPKVSSAIGVLAALTAVGAGLGLVLAGPIVDLLDYHWLFWVPLIMVLLATAAAVVFIPESAIRTPSRISTTPALLLSAWLVCLLLGLSEGPDWGWTSGKVLGLLAGAVVIGGAWVVVEARSTAPLIDMTMMRLPAVWTTNLVALLIGVGMYALMAFLPQFVQTPTSAGYGFGATITESGLILLPLSITMFAVGIASGPLAARYGSKAVVVTGSAVTIISFALIAFAHHDKWEVYIATAVMGIGLGLAFSAMASLIVEAVPAHQTGVASGMNANIRTIGGSIGAALMATIVTSGAGSDGIPKESGYTNGFAMLAGATVLALIAALAIPAARRGHPATAQDLPHAELGLVPGGTLLGADPE</sequence>